<dbReference type="Pfam" id="PF03856">
    <property type="entry name" value="SUN"/>
    <property type="match status" value="1"/>
</dbReference>
<evidence type="ECO:0000256" key="3">
    <source>
        <dbReference type="ARBA" id="ARBA00023128"/>
    </source>
</evidence>
<dbReference type="GO" id="GO:0009272">
    <property type="term" value="P:fungal-type cell wall biogenesis"/>
    <property type="evidence" value="ECO:0007669"/>
    <property type="project" value="EnsemblFungi"/>
</dbReference>
<dbReference type="GO" id="GO:0009986">
    <property type="term" value="C:cell surface"/>
    <property type="evidence" value="ECO:0007669"/>
    <property type="project" value="TreeGrafter"/>
</dbReference>
<evidence type="ECO:0000256" key="1">
    <source>
        <dbReference type="ARBA" id="ARBA00004173"/>
    </source>
</evidence>
<dbReference type="VEuPathDB" id="FungiDB:CAGL0L03289g"/>
<sequence>MKFVSAILMASAVLAAPAVQHQDKHAHEKRDLVVVTEYVDQDGNIFTPTEVVNDAPAATPTPAPAAAPSSAAPAAPAASPAKDTTTLAPSSSKQQASQPTTGSSFTGGAFQDGTIPCSQFPSGNGVVALDWLNMGGWASIMDLNGNTASSCQEGFYCSYACESGMSKTQWPSNQPADGRSVGGLYCKGGFLYRANTNANTLCEQDAGTAFAENQVGQSIAICRTDYPGSENMVIPTVVGAGSTQPISVVKEDSYYQWKGMKTSAQFYVNNAGVSVENGCIWGNEGSGVGNWAPVVLGAGETNGVTYLSIIPNPNNRTPPNFNVKIVATDGSSVNGACKYENGVYSGSGSDGCTVSVTSGSAKFVFY</sequence>
<dbReference type="GO" id="GO:0000422">
    <property type="term" value="P:autophagy of mitochondrion"/>
    <property type="evidence" value="ECO:0007669"/>
    <property type="project" value="EnsemblFungi"/>
</dbReference>
<organism evidence="7 8">
    <name type="scientific">Candida glabrata</name>
    <name type="common">Yeast</name>
    <name type="synonym">Torulopsis glabrata</name>
    <dbReference type="NCBI Taxonomy" id="5478"/>
    <lineage>
        <taxon>Eukaryota</taxon>
        <taxon>Fungi</taxon>
        <taxon>Dikarya</taxon>
        <taxon>Ascomycota</taxon>
        <taxon>Saccharomycotina</taxon>
        <taxon>Saccharomycetes</taxon>
        <taxon>Saccharomycetales</taxon>
        <taxon>Saccharomycetaceae</taxon>
        <taxon>Nakaseomyces</taxon>
    </lineage>
</organism>
<dbReference type="VEuPathDB" id="FungiDB:B1J91_L03289g"/>
<evidence type="ECO:0000313" key="8">
    <source>
        <dbReference type="Proteomes" id="UP000054886"/>
    </source>
</evidence>
<comment type="caution">
    <text evidence="7">The sequence shown here is derived from an EMBL/GenBank/DDBJ whole genome shotgun (WGS) entry which is preliminary data.</text>
</comment>
<evidence type="ECO:0000313" key="7">
    <source>
        <dbReference type="EMBL" id="KTB04845.1"/>
    </source>
</evidence>
<dbReference type="AlphaFoldDB" id="A0A0W0D9L6"/>
<feature type="compositionally biased region" description="Low complexity" evidence="4">
    <location>
        <begin position="88"/>
        <end position="99"/>
    </location>
</feature>
<keyword evidence="5" id="KW-0732">Signal</keyword>
<dbReference type="EMBL" id="LLZZ01000132">
    <property type="protein sequence ID" value="KTB01063.1"/>
    <property type="molecule type" value="Genomic_DNA"/>
</dbReference>
<comment type="similarity">
    <text evidence="2">Belongs to the SUN family.</text>
</comment>
<dbReference type="PANTHER" id="PTHR31316:SF2">
    <property type="entry name" value="BETA-GLUCOSIDASE-LIKE PROTEIN NCA3, MITOCHONDRIAL-RELATED"/>
    <property type="match status" value="1"/>
</dbReference>
<dbReference type="Proteomes" id="UP000054886">
    <property type="component" value="Unassembled WGS sequence"/>
</dbReference>
<feature type="compositionally biased region" description="Low complexity" evidence="4">
    <location>
        <begin position="66"/>
        <end position="81"/>
    </location>
</feature>
<evidence type="ECO:0000256" key="4">
    <source>
        <dbReference type="SAM" id="MobiDB-lite"/>
    </source>
</evidence>
<dbReference type="InterPro" id="IPR051526">
    <property type="entry name" value="Beta-Glucosidase_SUN"/>
</dbReference>
<feature type="region of interest" description="Disordered" evidence="4">
    <location>
        <begin position="53"/>
        <end position="108"/>
    </location>
</feature>
<feature type="signal peptide" evidence="5">
    <location>
        <begin position="1"/>
        <end position="15"/>
    </location>
</feature>
<dbReference type="GO" id="GO:0009277">
    <property type="term" value="C:fungal-type cell wall"/>
    <property type="evidence" value="ECO:0007669"/>
    <property type="project" value="TreeGrafter"/>
</dbReference>
<evidence type="ECO:0000256" key="2">
    <source>
        <dbReference type="ARBA" id="ARBA00010579"/>
    </source>
</evidence>
<name>A0A0W0D9L6_CANGB</name>
<accession>A0A0W0D9L6</accession>
<dbReference type="GO" id="GO:0005743">
    <property type="term" value="C:mitochondrial inner membrane"/>
    <property type="evidence" value="ECO:0007669"/>
    <property type="project" value="EnsemblFungi"/>
</dbReference>
<dbReference type="PANTHER" id="PTHR31316">
    <property type="entry name" value="BETA-GLUCOSIDASE-LIKE PROTEIN NCA3, MITOCHONDRIAL-RELATED"/>
    <property type="match status" value="1"/>
</dbReference>
<dbReference type="InterPro" id="IPR005556">
    <property type="entry name" value="SUN"/>
</dbReference>
<comment type="subcellular location">
    <subcellularLocation>
        <location evidence="1">Mitochondrion</location>
    </subcellularLocation>
</comment>
<proteinExistence type="inferred from homology"/>
<dbReference type="EMBL" id="LLZZ01000115">
    <property type="protein sequence ID" value="KTB04845.1"/>
    <property type="molecule type" value="Genomic_DNA"/>
</dbReference>
<dbReference type="GO" id="GO:0031505">
    <property type="term" value="P:fungal-type cell wall organization"/>
    <property type="evidence" value="ECO:0007669"/>
    <property type="project" value="TreeGrafter"/>
</dbReference>
<reference evidence="7 8" key="1">
    <citation type="submission" date="2015-10" db="EMBL/GenBank/DDBJ databases">
        <title>Draft genomes sequences of Candida glabrata isolates 1A, 1B, 2A, 2B, 3A and 3B.</title>
        <authorList>
            <person name="Haavelsrud O.E."/>
            <person name="Gaustad P."/>
        </authorList>
    </citation>
    <scope>NUCLEOTIDE SEQUENCE [LARGE SCALE GENOMIC DNA]</scope>
    <source>
        <strain evidence="7">910700640</strain>
    </source>
</reference>
<evidence type="ECO:0000313" key="6">
    <source>
        <dbReference type="EMBL" id="KTB01063.1"/>
    </source>
</evidence>
<dbReference type="VEuPathDB" id="FungiDB:GW608_L11957"/>
<protein>
    <submittedName>
        <fullName evidence="7">Putative secreted beta-glucosidase UTH1</fullName>
    </submittedName>
</protein>
<dbReference type="VEuPathDB" id="FungiDB:GWK60_L11935"/>
<dbReference type="VEuPathDB" id="FungiDB:GVI51_L03091"/>
<evidence type="ECO:0000256" key="5">
    <source>
        <dbReference type="SAM" id="SignalP"/>
    </source>
</evidence>
<feature type="chain" id="PRO_5011869949" evidence="5">
    <location>
        <begin position="16"/>
        <end position="366"/>
    </location>
</feature>
<keyword evidence="3" id="KW-0496">Mitochondrion</keyword>
<gene>
    <name evidence="6" type="ORF">AO440_004573</name>
    <name evidence="7" type="ORF">AO440_005013</name>
</gene>